<feature type="transmembrane region" description="Helical" evidence="2">
    <location>
        <begin position="59"/>
        <end position="81"/>
    </location>
</feature>
<keyword evidence="4" id="KW-1185">Reference proteome</keyword>
<evidence type="ECO:0000313" key="3">
    <source>
        <dbReference type="EMBL" id="CAF9933104.1"/>
    </source>
</evidence>
<feature type="transmembrane region" description="Helical" evidence="2">
    <location>
        <begin position="88"/>
        <end position="104"/>
    </location>
</feature>
<name>A0A8H3G1L2_9LECA</name>
<organism evidence="3 4">
    <name type="scientific">Heterodermia speciosa</name>
    <dbReference type="NCBI Taxonomy" id="116794"/>
    <lineage>
        <taxon>Eukaryota</taxon>
        <taxon>Fungi</taxon>
        <taxon>Dikarya</taxon>
        <taxon>Ascomycota</taxon>
        <taxon>Pezizomycotina</taxon>
        <taxon>Lecanoromycetes</taxon>
        <taxon>OSLEUM clade</taxon>
        <taxon>Lecanoromycetidae</taxon>
        <taxon>Caliciales</taxon>
        <taxon>Physciaceae</taxon>
        <taxon>Heterodermia</taxon>
    </lineage>
</organism>
<feature type="region of interest" description="Disordered" evidence="1">
    <location>
        <begin position="202"/>
        <end position="238"/>
    </location>
</feature>
<keyword evidence="2" id="KW-0812">Transmembrane</keyword>
<dbReference type="OrthoDB" id="5342507at2759"/>
<keyword evidence="2" id="KW-0472">Membrane</keyword>
<evidence type="ECO:0000256" key="1">
    <source>
        <dbReference type="SAM" id="MobiDB-lite"/>
    </source>
</evidence>
<keyword evidence="2" id="KW-1133">Transmembrane helix</keyword>
<reference evidence="3" key="1">
    <citation type="submission" date="2021-03" db="EMBL/GenBank/DDBJ databases">
        <authorList>
            <person name="Tagirdzhanova G."/>
        </authorList>
    </citation>
    <scope>NUCLEOTIDE SEQUENCE</scope>
</reference>
<comment type="caution">
    <text evidence="3">The sequence shown here is derived from an EMBL/GenBank/DDBJ whole genome shotgun (WGS) entry which is preliminary data.</text>
</comment>
<dbReference type="Proteomes" id="UP000664521">
    <property type="component" value="Unassembled WGS sequence"/>
</dbReference>
<sequence>MPSKGGIALRGGESVLRCLEFLCAAVILGIFSYFLAYQTHQHHHIPTWFKAVEGISGAAVIYAGFASLLTCFLGGITFFALLAILLDVLFCGGMVAIAVLTRAGRHTGGSYSPLSNHRVRDAKFQTAVFAVSIIAAFLFLVTAVIAVLLMRHHKKEKKYGPGPSNNYTSGKAGKTPFWKRHKKHNRDTEELGVLGAGSAAIAEEKHHKKSKRVSDNRPSHETGMTGSTAAAPDAGYGGTNNKYAEPAMPVHHNNNAGYTPYDQQQTGTAITAPGTAYGGYGHTNEAKVIHDANPYAEVHNEGYVHRELS</sequence>
<feature type="transmembrane region" description="Helical" evidence="2">
    <location>
        <begin position="21"/>
        <end position="39"/>
    </location>
</feature>
<dbReference type="AlphaFoldDB" id="A0A8H3G1L2"/>
<protein>
    <recommendedName>
        <fullName evidence="5">MARVEL domain-containing protein</fullName>
    </recommendedName>
</protein>
<evidence type="ECO:0000256" key="2">
    <source>
        <dbReference type="SAM" id="Phobius"/>
    </source>
</evidence>
<evidence type="ECO:0000313" key="4">
    <source>
        <dbReference type="Proteomes" id="UP000664521"/>
    </source>
</evidence>
<feature type="region of interest" description="Disordered" evidence="1">
    <location>
        <begin position="157"/>
        <end position="177"/>
    </location>
</feature>
<accession>A0A8H3G1L2</accession>
<proteinExistence type="predicted"/>
<gene>
    <name evidence="3" type="ORF">HETSPECPRED_008535</name>
</gene>
<feature type="transmembrane region" description="Helical" evidence="2">
    <location>
        <begin position="124"/>
        <end position="149"/>
    </location>
</feature>
<dbReference type="EMBL" id="CAJPDS010000066">
    <property type="protein sequence ID" value="CAF9933104.1"/>
    <property type="molecule type" value="Genomic_DNA"/>
</dbReference>
<evidence type="ECO:0008006" key="5">
    <source>
        <dbReference type="Google" id="ProtNLM"/>
    </source>
</evidence>